<name>A0A1I5DT70_PSUAM</name>
<keyword evidence="3" id="KW-1133">Transmembrane helix</keyword>
<feature type="domain" description="GH16" evidence="4">
    <location>
        <begin position="58"/>
        <end position="317"/>
    </location>
</feature>
<reference evidence="5 6" key="1">
    <citation type="submission" date="2016-10" db="EMBL/GenBank/DDBJ databases">
        <authorList>
            <person name="de Groot N.N."/>
        </authorList>
    </citation>
    <scope>NUCLEOTIDE SEQUENCE [LARGE SCALE GENOMIC DNA]</scope>
    <source>
        <strain evidence="5 6">CGMCC 4.1877</strain>
    </source>
</reference>
<protein>
    <submittedName>
        <fullName evidence="5">Glycosyl hydrolases family 16</fullName>
    </submittedName>
</protein>
<dbReference type="GO" id="GO:0005975">
    <property type="term" value="P:carbohydrate metabolic process"/>
    <property type="evidence" value="ECO:0007669"/>
    <property type="project" value="InterPro"/>
</dbReference>
<dbReference type="Pfam" id="PF00722">
    <property type="entry name" value="Glyco_hydro_16"/>
    <property type="match status" value="1"/>
</dbReference>
<feature type="region of interest" description="Disordered" evidence="2">
    <location>
        <begin position="54"/>
        <end position="103"/>
    </location>
</feature>
<evidence type="ECO:0000313" key="6">
    <source>
        <dbReference type="Proteomes" id="UP000199614"/>
    </source>
</evidence>
<evidence type="ECO:0000256" key="3">
    <source>
        <dbReference type="SAM" id="Phobius"/>
    </source>
</evidence>
<dbReference type="InterPro" id="IPR013320">
    <property type="entry name" value="ConA-like_dom_sf"/>
</dbReference>
<dbReference type="InterPro" id="IPR050546">
    <property type="entry name" value="Glycosyl_Hydrlase_16"/>
</dbReference>
<dbReference type="PROSITE" id="PS51762">
    <property type="entry name" value="GH16_2"/>
    <property type="match status" value="1"/>
</dbReference>
<dbReference type="OrthoDB" id="4455781at2"/>
<evidence type="ECO:0000256" key="2">
    <source>
        <dbReference type="SAM" id="MobiDB-lite"/>
    </source>
</evidence>
<dbReference type="PANTHER" id="PTHR10963:SF55">
    <property type="entry name" value="GLYCOSIDE HYDROLASE FAMILY 16 PROTEIN"/>
    <property type="match status" value="1"/>
</dbReference>
<accession>A0A1I5DT70</accession>
<dbReference type="Proteomes" id="UP000199614">
    <property type="component" value="Unassembled WGS sequence"/>
</dbReference>
<gene>
    <name evidence="5" type="ORF">SAMN05216207_102771</name>
</gene>
<evidence type="ECO:0000256" key="1">
    <source>
        <dbReference type="ARBA" id="ARBA00006865"/>
    </source>
</evidence>
<dbReference type="SUPFAM" id="SSF49899">
    <property type="entry name" value="Concanavalin A-like lectins/glucanases"/>
    <property type="match status" value="1"/>
</dbReference>
<feature type="compositionally biased region" description="Pro residues" evidence="2">
    <location>
        <begin position="63"/>
        <end position="76"/>
    </location>
</feature>
<comment type="similarity">
    <text evidence="1">Belongs to the glycosyl hydrolase 16 family.</text>
</comment>
<dbReference type="RefSeq" id="WP_093349160.1">
    <property type="nucleotide sequence ID" value="NZ_FOUY01000027.1"/>
</dbReference>
<evidence type="ECO:0000313" key="5">
    <source>
        <dbReference type="EMBL" id="SFO02445.1"/>
    </source>
</evidence>
<feature type="region of interest" description="Disordered" evidence="2">
    <location>
        <begin position="1"/>
        <end position="27"/>
    </location>
</feature>
<dbReference type="STRING" id="260086.SAMN05216207_102771"/>
<dbReference type="Gene3D" id="2.60.120.200">
    <property type="match status" value="1"/>
</dbReference>
<dbReference type="CDD" id="cd00413">
    <property type="entry name" value="Glyco_hydrolase_16"/>
    <property type="match status" value="1"/>
</dbReference>
<keyword evidence="3" id="KW-0812">Transmembrane</keyword>
<dbReference type="AlphaFoldDB" id="A0A1I5DT70"/>
<feature type="transmembrane region" description="Helical" evidence="3">
    <location>
        <begin position="31"/>
        <end position="51"/>
    </location>
</feature>
<organism evidence="5 6">
    <name type="scientific">Pseudonocardia ammonioxydans</name>
    <dbReference type="NCBI Taxonomy" id="260086"/>
    <lineage>
        <taxon>Bacteria</taxon>
        <taxon>Bacillati</taxon>
        <taxon>Actinomycetota</taxon>
        <taxon>Actinomycetes</taxon>
        <taxon>Pseudonocardiales</taxon>
        <taxon>Pseudonocardiaceae</taxon>
        <taxon>Pseudonocardia</taxon>
    </lineage>
</organism>
<proteinExistence type="inferred from homology"/>
<dbReference type="EMBL" id="FOUY01000027">
    <property type="protein sequence ID" value="SFO02445.1"/>
    <property type="molecule type" value="Genomic_DNA"/>
</dbReference>
<evidence type="ECO:0000259" key="4">
    <source>
        <dbReference type="PROSITE" id="PS51762"/>
    </source>
</evidence>
<keyword evidence="3" id="KW-0472">Membrane</keyword>
<sequence>MQQQAPGRARHRAPEDVQDPEAPQRRRWPTLLGAALAVGALAGMVAVAANLDLLGGGSERTGSPPPQPSAAPPAPAPGGMHDQERPDQVGALDPASRSDSEAAVRNGWQLVAGDEFDGAALDPARWAPYTGETTGGNGRHRAENISLRDGRLVLTSRGRESAGLHWKGGMQYGRWEIRAKTAPGTGYGDVALLWPVAEDWPEGGELNFMEIPKGDRAETHTIVHYGEDNSQVGKSIRGDFTQWHNYAVEWLPDRVVFYIDGQEVFRTTDPEHIPPRPMHLAMQQDIGPYGKDWIPPLDETSPDTLDFQVDWVRIYAP</sequence>
<dbReference type="PANTHER" id="PTHR10963">
    <property type="entry name" value="GLYCOSYL HYDROLASE-RELATED"/>
    <property type="match status" value="1"/>
</dbReference>
<dbReference type="InterPro" id="IPR000757">
    <property type="entry name" value="Beta-glucanase-like"/>
</dbReference>
<dbReference type="GO" id="GO:0004553">
    <property type="term" value="F:hydrolase activity, hydrolyzing O-glycosyl compounds"/>
    <property type="evidence" value="ECO:0007669"/>
    <property type="project" value="InterPro"/>
</dbReference>
<keyword evidence="6" id="KW-1185">Reference proteome</keyword>
<keyword evidence="5" id="KW-0378">Hydrolase</keyword>